<sequence length="429" mass="46806">MTVKRSDKVSHLRASHLNTKASKQHLKPRDTYNLNAGLPTDDAKVSVKLRQALGRPSFNLQQIKALERSDSMNEKASQNGIFQGKDVVLRPGTEEIEIAYMREHEESDQRDGFGPGSVSSGSSNVDSFRFRIGSSDSDLVSNSTTPTLPKLASSPCSQIQVPKPRTVPRSPSLDRPPERMPDVLDRLGETGAEWQKSANCEIAKRPPSGKEAGFIMSMGDGKVWLGLDGCSEESQDEDLGRRLERGAFTSSVTRRKIAMVLSSTECELTMTSDGHGSTPGTFTAGNCRANQKDGLGSEKTKRIVFGYCHRVKHVRRSVYSITVSQASPNARGILEIAGRASSPTAASSSPWKTCITITFDIEVSPRFSRLHALTMGVQIPVNLVTLPPPRSYDPNLNACVSMAHLPTTMPREEAQDVIAPRTVICELRA</sequence>
<dbReference type="AlphaFoldDB" id="A0AA39TAG9"/>
<feature type="compositionally biased region" description="Polar residues" evidence="1">
    <location>
        <begin position="134"/>
        <end position="147"/>
    </location>
</feature>
<dbReference type="Proteomes" id="UP001175227">
    <property type="component" value="Unassembled WGS sequence"/>
</dbReference>
<evidence type="ECO:0000313" key="3">
    <source>
        <dbReference type="Proteomes" id="UP001175227"/>
    </source>
</evidence>
<protein>
    <submittedName>
        <fullName evidence="2">Uncharacterized protein</fullName>
    </submittedName>
</protein>
<organism evidence="2 3">
    <name type="scientific">Armillaria novae-zelandiae</name>
    <dbReference type="NCBI Taxonomy" id="153914"/>
    <lineage>
        <taxon>Eukaryota</taxon>
        <taxon>Fungi</taxon>
        <taxon>Dikarya</taxon>
        <taxon>Basidiomycota</taxon>
        <taxon>Agaricomycotina</taxon>
        <taxon>Agaricomycetes</taxon>
        <taxon>Agaricomycetidae</taxon>
        <taxon>Agaricales</taxon>
        <taxon>Marasmiineae</taxon>
        <taxon>Physalacriaceae</taxon>
        <taxon>Armillaria</taxon>
    </lineage>
</organism>
<name>A0AA39TAG9_9AGAR</name>
<keyword evidence="3" id="KW-1185">Reference proteome</keyword>
<evidence type="ECO:0000313" key="2">
    <source>
        <dbReference type="EMBL" id="KAK0476096.1"/>
    </source>
</evidence>
<proteinExistence type="predicted"/>
<comment type="caution">
    <text evidence="2">The sequence shown here is derived from an EMBL/GenBank/DDBJ whole genome shotgun (WGS) entry which is preliminary data.</text>
</comment>
<feature type="compositionally biased region" description="Basic and acidic residues" evidence="1">
    <location>
        <begin position="1"/>
        <end position="10"/>
    </location>
</feature>
<feature type="compositionally biased region" description="Low complexity" evidence="1">
    <location>
        <begin position="116"/>
        <end position="127"/>
    </location>
</feature>
<evidence type="ECO:0000256" key="1">
    <source>
        <dbReference type="SAM" id="MobiDB-lite"/>
    </source>
</evidence>
<dbReference type="EMBL" id="JAUEPR010000021">
    <property type="protein sequence ID" value="KAK0476096.1"/>
    <property type="molecule type" value="Genomic_DNA"/>
</dbReference>
<gene>
    <name evidence="2" type="ORF">IW261DRAFT_1595137</name>
</gene>
<reference evidence="2" key="1">
    <citation type="submission" date="2023-06" db="EMBL/GenBank/DDBJ databases">
        <authorList>
            <consortium name="Lawrence Berkeley National Laboratory"/>
            <person name="Ahrendt S."/>
            <person name="Sahu N."/>
            <person name="Indic B."/>
            <person name="Wong-Bajracharya J."/>
            <person name="Merenyi Z."/>
            <person name="Ke H.-M."/>
            <person name="Monk M."/>
            <person name="Kocsube S."/>
            <person name="Drula E."/>
            <person name="Lipzen A."/>
            <person name="Balint B."/>
            <person name="Henrissat B."/>
            <person name="Andreopoulos B."/>
            <person name="Martin F.M."/>
            <person name="Harder C.B."/>
            <person name="Rigling D."/>
            <person name="Ford K.L."/>
            <person name="Foster G.D."/>
            <person name="Pangilinan J."/>
            <person name="Papanicolaou A."/>
            <person name="Barry K."/>
            <person name="LaButti K."/>
            <person name="Viragh M."/>
            <person name="Koriabine M."/>
            <person name="Yan M."/>
            <person name="Riley R."/>
            <person name="Champramary S."/>
            <person name="Plett K.L."/>
            <person name="Tsai I.J."/>
            <person name="Slot J."/>
            <person name="Sipos G."/>
            <person name="Plett J."/>
            <person name="Nagy L.G."/>
            <person name="Grigoriev I.V."/>
        </authorList>
    </citation>
    <scope>NUCLEOTIDE SEQUENCE</scope>
    <source>
        <strain evidence="2">ICMP 16352</strain>
    </source>
</reference>
<feature type="region of interest" description="Disordered" evidence="1">
    <location>
        <begin position="1"/>
        <end position="37"/>
    </location>
</feature>
<feature type="region of interest" description="Disordered" evidence="1">
    <location>
        <begin position="104"/>
        <end position="179"/>
    </location>
</feature>
<accession>A0AA39TAG9</accession>